<feature type="non-terminal residue" evidence="1">
    <location>
        <position position="85"/>
    </location>
</feature>
<proteinExistence type="predicted"/>
<accession>A0ACC1HJS4</accession>
<feature type="non-terminal residue" evidence="1">
    <location>
        <position position="1"/>
    </location>
</feature>
<keyword evidence="2" id="KW-1185">Reference proteome</keyword>
<dbReference type="EMBL" id="JAMZIH010003821">
    <property type="protein sequence ID" value="KAJ1676596.1"/>
    <property type="molecule type" value="Genomic_DNA"/>
</dbReference>
<comment type="caution">
    <text evidence="1">The sequence shown here is derived from an EMBL/GenBank/DDBJ whole genome shotgun (WGS) entry which is preliminary data.</text>
</comment>
<sequence length="85" mass="9745">YQALISGGDYGQEQERLAKHLGIRPDGDVDLPPELKFSEFRYPFCDNCGAGNPRSIWKPDIVFFGENLEEQRREISLKLVDECRA</sequence>
<protein>
    <submittedName>
        <fullName evidence="1">Uncharacterized protein</fullName>
    </submittedName>
</protein>
<reference evidence="1" key="1">
    <citation type="submission" date="2022-06" db="EMBL/GenBank/DDBJ databases">
        <title>Phylogenomic reconstructions and comparative analyses of Kickxellomycotina fungi.</title>
        <authorList>
            <person name="Reynolds N.K."/>
            <person name="Stajich J.E."/>
            <person name="Barry K."/>
            <person name="Grigoriev I.V."/>
            <person name="Crous P."/>
            <person name="Smith M.E."/>
        </authorList>
    </citation>
    <scope>NUCLEOTIDE SEQUENCE</scope>
    <source>
        <strain evidence="1">RSA 2271</strain>
    </source>
</reference>
<evidence type="ECO:0000313" key="2">
    <source>
        <dbReference type="Proteomes" id="UP001145114"/>
    </source>
</evidence>
<organism evidence="1 2">
    <name type="scientific">Spiromyces aspiralis</name>
    <dbReference type="NCBI Taxonomy" id="68401"/>
    <lineage>
        <taxon>Eukaryota</taxon>
        <taxon>Fungi</taxon>
        <taxon>Fungi incertae sedis</taxon>
        <taxon>Zoopagomycota</taxon>
        <taxon>Kickxellomycotina</taxon>
        <taxon>Kickxellomycetes</taxon>
        <taxon>Kickxellales</taxon>
        <taxon>Kickxellaceae</taxon>
        <taxon>Spiromyces</taxon>
    </lineage>
</organism>
<name>A0ACC1HJS4_9FUNG</name>
<dbReference type="Proteomes" id="UP001145114">
    <property type="component" value="Unassembled WGS sequence"/>
</dbReference>
<evidence type="ECO:0000313" key="1">
    <source>
        <dbReference type="EMBL" id="KAJ1676596.1"/>
    </source>
</evidence>
<gene>
    <name evidence="1" type="ORF">EV182_007871</name>
</gene>